<keyword evidence="2" id="KW-0328">Glycosyltransferase</keyword>
<organism evidence="5 6">
    <name type="scientific">Cytobacillus spartinae</name>
    <dbReference type="NCBI Taxonomy" id="3299023"/>
    <lineage>
        <taxon>Bacteria</taxon>
        <taxon>Bacillati</taxon>
        <taxon>Bacillota</taxon>
        <taxon>Bacilli</taxon>
        <taxon>Bacillales</taxon>
        <taxon>Bacillaceae</taxon>
        <taxon>Cytobacillus</taxon>
    </lineage>
</organism>
<evidence type="ECO:0000256" key="1">
    <source>
        <dbReference type="ARBA" id="ARBA00006739"/>
    </source>
</evidence>
<evidence type="ECO:0000313" key="5">
    <source>
        <dbReference type="EMBL" id="MFE8701747.1"/>
    </source>
</evidence>
<comment type="similarity">
    <text evidence="1">Belongs to the glycosyltransferase 2 family.</text>
</comment>
<keyword evidence="3" id="KW-0808">Transferase</keyword>
<dbReference type="EMBL" id="JBIACK010000006">
    <property type="protein sequence ID" value="MFE8701747.1"/>
    <property type="molecule type" value="Genomic_DNA"/>
</dbReference>
<dbReference type="Pfam" id="PF00535">
    <property type="entry name" value="Glycos_transf_2"/>
    <property type="match status" value="1"/>
</dbReference>
<dbReference type="RefSeq" id="WP_389361716.1">
    <property type="nucleotide sequence ID" value="NZ_JBIACK010000006.1"/>
</dbReference>
<sequence length="315" mass="36584">MVKISVIIPVYNVQQYIKECIQSVVDQTLKDIEILVIDDGSKDASIDIVKVFNDKRIKIFTKKNGGLSSARNVGINNSVGEYIAFLDSDDFLLSREALEEMYILANKNNSDIVVGNALRYYTESNNYPVFRDSDLFVESTLETEEFLINFYSKKSMYAGVGLNLYKSSLLRNNTYFKEGILHEDEQFTPRVFLKAKRITIYPKEFYCYRQREGSITKVKDKTKNSIDIINTCFELESIFSGVENKQLRKILLNNLASLFLSACYMARLKEIPKNSLRFLFTNISNMRDLSKSILFFINKDFYYYINDLTKRKTII</sequence>
<evidence type="ECO:0000259" key="4">
    <source>
        <dbReference type="Pfam" id="PF00535"/>
    </source>
</evidence>
<dbReference type="Proteomes" id="UP001601059">
    <property type="component" value="Unassembled WGS sequence"/>
</dbReference>
<evidence type="ECO:0000256" key="2">
    <source>
        <dbReference type="ARBA" id="ARBA00022676"/>
    </source>
</evidence>
<keyword evidence="6" id="KW-1185">Reference proteome</keyword>
<accession>A0ABW6KGC8</accession>
<name>A0ABW6KGC8_9BACI</name>
<evidence type="ECO:0000256" key="3">
    <source>
        <dbReference type="ARBA" id="ARBA00022679"/>
    </source>
</evidence>
<gene>
    <name evidence="5" type="ORF">ACFYKX_14185</name>
</gene>
<dbReference type="PANTHER" id="PTHR22916">
    <property type="entry name" value="GLYCOSYLTRANSFERASE"/>
    <property type="match status" value="1"/>
</dbReference>
<reference evidence="5 6" key="1">
    <citation type="submission" date="2024-08" db="EMBL/GenBank/DDBJ databases">
        <title>Two novel Cytobacillus novel species.</title>
        <authorList>
            <person name="Liu G."/>
        </authorList>
    </citation>
    <scope>NUCLEOTIDE SEQUENCE [LARGE SCALE GENOMIC DNA]</scope>
    <source>
        <strain evidence="5 6">FJAT-54145</strain>
    </source>
</reference>
<dbReference type="PANTHER" id="PTHR22916:SF51">
    <property type="entry name" value="GLYCOSYLTRANSFERASE EPSH-RELATED"/>
    <property type="match status" value="1"/>
</dbReference>
<protein>
    <submittedName>
        <fullName evidence="5">Glycosyltransferase family 2 protein</fullName>
    </submittedName>
</protein>
<dbReference type="Gene3D" id="3.90.550.10">
    <property type="entry name" value="Spore Coat Polysaccharide Biosynthesis Protein SpsA, Chain A"/>
    <property type="match status" value="1"/>
</dbReference>
<dbReference type="InterPro" id="IPR029044">
    <property type="entry name" value="Nucleotide-diphossugar_trans"/>
</dbReference>
<dbReference type="SUPFAM" id="SSF53448">
    <property type="entry name" value="Nucleotide-diphospho-sugar transferases"/>
    <property type="match status" value="1"/>
</dbReference>
<comment type="caution">
    <text evidence="5">The sequence shown here is derived from an EMBL/GenBank/DDBJ whole genome shotgun (WGS) entry which is preliminary data.</text>
</comment>
<evidence type="ECO:0000313" key="6">
    <source>
        <dbReference type="Proteomes" id="UP001601059"/>
    </source>
</evidence>
<dbReference type="InterPro" id="IPR001173">
    <property type="entry name" value="Glyco_trans_2-like"/>
</dbReference>
<proteinExistence type="inferred from homology"/>
<feature type="domain" description="Glycosyltransferase 2-like" evidence="4">
    <location>
        <begin position="5"/>
        <end position="138"/>
    </location>
</feature>